<dbReference type="GO" id="GO:0004725">
    <property type="term" value="F:protein tyrosine phosphatase activity"/>
    <property type="evidence" value="ECO:0007669"/>
    <property type="project" value="UniProtKB-EC"/>
</dbReference>
<dbReference type="EMBL" id="HBIE01023252">
    <property type="protein sequence ID" value="CAE0312161.1"/>
    <property type="molecule type" value="Transcribed_RNA"/>
</dbReference>
<dbReference type="InterPro" id="IPR016130">
    <property type="entry name" value="Tyr_Pase_AS"/>
</dbReference>
<dbReference type="InterPro" id="IPR029021">
    <property type="entry name" value="Prot-tyrosine_phosphatase-like"/>
</dbReference>
<organism evidence="8">
    <name type="scientific">Favella ehrenbergii</name>
    <dbReference type="NCBI Taxonomy" id="182087"/>
    <lineage>
        <taxon>Eukaryota</taxon>
        <taxon>Sar</taxon>
        <taxon>Alveolata</taxon>
        <taxon>Ciliophora</taxon>
        <taxon>Intramacronucleata</taxon>
        <taxon>Spirotrichea</taxon>
        <taxon>Choreotrichia</taxon>
        <taxon>Tintinnida</taxon>
        <taxon>Xystonellidae</taxon>
        <taxon>Favella</taxon>
    </lineage>
</organism>
<dbReference type="PROSITE" id="PS50054">
    <property type="entry name" value="TYR_PHOSPHATASE_DUAL"/>
    <property type="match status" value="1"/>
</dbReference>
<dbReference type="PANTHER" id="PTHR23339">
    <property type="entry name" value="TYROSINE SPECIFIC PROTEIN PHOSPHATASE AND DUAL SPECIFICITY PROTEIN PHOSPHATASE"/>
    <property type="match status" value="1"/>
</dbReference>
<evidence type="ECO:0000313" key="8">
    <source>
        <dbReference type="EMBL" id="CAE0312161.1"/>
    </source>
</evidence>
<dbReference type="SMART" id="SM00404">
    <property type="entry name" value="PTPc_motif"/>
    <property type="match status" value="1"/>
</dbReference>
<name>A0A7S3I2U8_9SPIT</name>
<dbReference type="InterPro" id="IPR000340">
    <property type="entry name" value="Dual-sp_phosphatase_cat-dom"/>
</dbReference>
<keyword evidence="3" id="KW-0378">Hydrolase</keyword>
<feature type="domain" description="Tyrosine-protein phosphatase" evidence="6">
    <location>
        <begin position="2"/>
        <end position="150"/>
    </location>
</feature>
<dbReference type="InterPro" id="IPR000387">
    <property type="entry name" value="Tyr_Pase_dom"/>
</dbReference>
<evidence type="ECO:0000256" key="1">
    <source>
        <dbReference type="ARBA" id="ARBA00007315"/>
    </source>
</evidence>
<dbReference type="Gene3D" id="3.90.190.10">
    <property type="entry name" value="Protein tyrosine phosphatase superfamily"/>
    <property type="match status" value="1"/>
</dbReference>
<evidence type="ECO:0000256" key="3">
    <source>
        <dbReference type="ARBA" id="ARBA00022801"/>
    </source>
</evidence>
<protein>
    <recommendedName>
        <fullName evidence="2">protein-tyrosine-phosphatase</fullName>
        <ecNumber evidence="2">3.1.3.48</ecNumber>
    </recommendedName>
</protein>
<dbReference type="PROSITE" id="PS50056">
    <property type="entry name" value="TYR_PHOSPHATASE_2"/>
    <property type="match status" value="1"/>
</dbReference>
<reference evidence="8" key="1">
    <citation type="submission" date="2021-01" db="EMBL/GenBank/DDBJ databases">
        <authorList>
            <person name="Corre E."/>
            <person name="Pelletier E."/>
            <person name="Niang G."/>
            <person name="Scheremetjew M."/>
            <person name="Finn R."/>
            <person name="Kale V."/>
            <person name="Holt S."/>
            <person name="Cochrane G."/>
            <person name="Meng A."/>
            <person name="Brown T."/>
            <person name="Cohen L."/>
        </authorList>
    </citation>
    <scope>NUCLEOTIDE SEQUENCE</scope>
    <source>
        <strain evidence="8">Fehren 1</strain>
    </source>
</reference>
<evidence type="ECO:0000256" key="2">
    <source>
        <dbReference type="ARBA" id="ARBA00013064"/>
    </source>
</evidence>
<dbReference type="InterPro" id="IPR003595">
    <property type="entry name" value="Tyr_Pase_cat"/>
</dbReference>
<comment type="similarity">
    <text evidence="1">Belongs to the protein-tyrosine phosphatase family. Non-receptor class CDC14 subfamily.</text>
</comment>
<evidence type="ECO:0000259" key="6">
    <source>
        <dbReference type="PROSITE" id="PS50054"/>
    </source>
</evidence>
<dbReference type="SMART" id="SM00195">
    <property type="entry name" value="DSPc"/>
    <property type="match status" value="1"/>
</dbReference>
<feature type="domain" description="Tyrosine specific protein phosphatases" evidence="7">
    <location>
        <begin position="69"/>
        <end position="136"/>
    </location>
</feature>
<dbReference type="PROSITE" id="PS00383">
    <property type="entry name" value="TYR_PHOSPHATASE_1"/>
    <property type="match status" value="1"/>
</dbReference>
<dbReference type="AlphaFoldDB" id="A0A7S3I2U8"/>
<dbReference type="SUPFAM" id="SSF52799">
    <property type="entry name" value="(Phosphotyrosine protein) phosphatases II"/>
    <property type="match status" value="1"/>
</dbReference>
<dbReference type="FunFam" id="3.90.190.10:FF:000006">
    <property type="entry name" value="Dual specificity protein phosphatase CDC14B"/>
    <property type="match status" value="1"/>
</dbReference>
<proteinExistence type="inferred from homology"/>
<evidence type="ECO:0000256" key="5">
    <source>
        <dbReference type="SAM" id="MobiDB-lite"/>
    </source>
</evidence>
<feature type="region of interest" description="Disordered" evidence="5">
    <location>
        <begin position="148"/>
        <end position="170"/>
    </location>
</feature>
<dbReference type="InterPro" id="IPR020422">
    <property type="entry name" value="TYR_PHOSPHATASE_DUAL_dom"/>
</dbReference>
<dbReference type="EC" id="3.1.3.48" evidence="2"/>
<sequence length="200" mass="22393">MGPVDQRDSVHRYGHAAASYINIFKHLNVSKVIRLNEAKYDRNSFLQKGIDHEDMVFTDGSTPPSAIVEQFMNSCEEHFARPGAGAIAVHCKAGLGRTGTLIGLYAMKHFQINAEAFIGWIRIARPGSVLGPQQFYLPQQEHLYLHDSPQKHRQPASVSKLQMSPEDKHKAAFGEGGQAEYLVAAKERNSETKQRRPTRL</sequence>
<keyword evidence="4" id="KW-0904">Protein phosphatase</keyword>
<evidence type="ECO:0000256" key="4">
    <source>
        <dbReference type="ARBA" id="ARBA00022912"/>
    </source>
</evidence>
<dbReference type="InterPro" id="IPR050561">
    <property type="entry name" value="PTP"/>
</dbReference>
<accession>A0A7S3I2U8</accession>
<evidence type="ECO:0000259" key="7">
    <source>
        <dbReference type="PROSITE" id="PS50056"/>
    </source>
</evidence>
<gene>
    <name evidence="8" type="ORF">FEHR0123_LOCUS7082</name>
</gene>
<dbReference type="Pfam" id="PF00782">
    <property type="entry name" value="DSPc"/>
    <property type="match status" value="1"/>
</dbReference>